<dbReference type="GO" id="GO:0016491">
    <property type="term" value="F:oxidoreductase activity"/>
    <property type="evidence" value="ECO:0007669"/>
    <property type="project" value="UniProtKB-KW"/>
</dbReference>
<dbReference type="Pfam" id="PF00175">
    <property type="entry name" value="NAD_binding_1"/>
    <property type="match status" value="1"/>
</dbReference>
<dbReference type="InterPro" id="IPR006058">
    <property type="entry name" value="2Fe2S_fd_BS"/>
</dbReference>
<feature type="domain" description="FAD-binding FR-type" evidence="10">
    <location>
        <begin position="2"/>
        <end position="125"/>
    </location>
</feature>
<dbReference type="InterPro" id="IPR001041">
    <property type="entry name" value="2Fe-2S_ferredoxin-type"/>
</dbReference>
<dbReference type="PROSITE" id="PS00197">
    <property type="entry name" value="2FE2S_FER_1"/>
    <property type="match status" value="1"/>
</dbReference>
<evidence type="ECO:0000256" key="7">
    <source>
        <dbReference type="ARBA" id="ARBA00023004"/>
    </source>
</evidence>
<evidence type="ECO:0000259" key="9">
    <source>
        <dbReference type="PROSITE" id="PS51085"/>
    </source>
</evidence>
<protein>
    <submittedName>
        <fullName evidence="11">Flavodoxin reductases (Ferredoxin-NADPH reductases) family 1</fullName>
    </submittedName>
</protein>
<feature type="domain" description="2Fe-2S ferredoxin-type" evidence="9">
    <location>
        <begin position="273"/>
        <end position="359"/>
    </location>
</feature>
<dbReference type="InterPro" id="IPR017938">
    <property type="entry name" value="Riboflavin_synthase-like_b-brl"/>
</dbReference>
<dbReference type="Pfam" id="PF00970">
    <property type="entry name" value="FAD_binding_6"/>
    <property type="match status" value="1"/>
</dbReference>
<dbReference type="CDD" id="cd00207">
    <property type="entry name" value="fer2"/>
    <property type="match status" value="1"/>
</dbReference>
<dbReference type="SUPFAM" id="SSF63380">
    <property type="entry name" value="Riboflavin synthase domain-like"/>
    <property type="match status" value="1"/>
</dbReference>
<organism evidence="11 12">
    <name type="scientific">Gordonia terrae C-6</name>
    <dbReference type="NCBI Taxonomy" id="1316928"/>
    <lineage>
        <taxon>Bacteria</taxon>
        <taxon>Bacillati</taxon>
        <taxon>Actinomycetota</taxon>
        <taxon>Actinomycetes</taxon>
        <taxon>Mycobacteriales</taxon>
        <taxon>Gordoniaceae</taxon>
        <taxon>Gordonia</taxon>
    </lineage>
</organism>
<keyword evidence="6" id="KW-0560">Oxidoreductase</keyword>
<keyword evidence="5" id="KW-0274">FAD</keyword>
<keyword evidence="7" id="KW-0408">Iron</keyword>
<dbReference type="PRINTS" id="PR00406">
    <property type="entry name" value="CYTB5RDTASE"/>
</dbReference>
<comment type="cofactor">
    <cofactor evidence="1">
        <name>FAD</name>
        <dbReference type="ChEBI" id="CHEBI:57692"/>
    </cofactor>
</comment>
<dbReference type="PANTHER" id="PTHR47354">
    <property type="entry name" value="NADH OXIDOREDUCTASE HCR"/>
    <property type="match status" value="1"/>
</dbReference>
<gene>
    <name evidence="11" type="ORF">GTC6_15773</name>
</gene>
<dbReference type="RefSeq" id="WP_010843558.1">
    <property type="nucleotide sequence ID" value="NZ_AQPW01000020.1"/>
</dbReference>
<keyword evidence="3" id="KW-0001">2Fe-2S</keyword>
<dbReference type="InterPro" id="IPR001709">
    <property type="entry name" value="Flavoprot_Pyr_Nucl_cyt_Rdtase"/>
</dbReference>
<sequence>MADDIFLQCVSRTDTTRDMATFTFRVAGGSPRSGPGQSVDRPIDEVDEHRTLVFAPGQFLAVTMEIDGRAVQRCYSISSPPTRPGNLSITVKRVNGGHVSNWLHDNLVEGMMIAATGPLGRFTYTARPAEKYLFISAGSGITPVMSMLRAVTDSESPLDIAFVHSARNVDDIPFRDELEDLAHRHTNVTLAFAATRMAAEDHADWTGHRGRIDRAMLERVCPDLAEREVFLCGPGRFRSEVRGALVAAGSELARIHEESFGFSLPADEPDTETGVAVDFSRRARRVTVSPGTTILAAAAKAGVTLPSSCGVGLCGSCKVRKLSGDVVMNHQGGIRPREIAQGKILLCCAEPLSPVVIDF</sequence>
<reference evidence="11 12" key="1">
    <citation type="journal article" date="2013" name="Genome Announc.">
        <title>Draft Genome Sequence of a Benzothiophene-Desulfurizing Bacterium, Gordona terrae Strain C-6.</title>
        <authorList>
            <person name="Wang W."/>
            <person name="Ma T."/>
            <person name="Ren Y."/>
            <person name="Li G."/>
        </authorList>
    </citation>
    <scope>NUCLEOTIDE SEQUENCE [LARGE SCALE GENOMIC DNA]</scope>
    <source>
        <strain evidence="11 12">C-6</strain>
    </source>
</reference>
<dbReference type="Pfam" id="PF00111">
    <property type="entry name" value="Fer2"/>
    <property type="match status" value="1"/>
</dbReference>
<dbReference type="PROSITE" id="PS51384">
    <property type="entry name" value="FAD_FR"/>
    <property type="match status" value="1"/>
</dbReference>
<evidence type="ECO:0000256" key="3">
    <source>
        <dbReference type="ARBA" id="ARBA00022714"/>
    </source>
</evidence>
<dbReference type="GO" id="GO:0051537">
    <property type="term" value="F:2 iron, 2 sulfur cluster binding"/>
    <property type="evidence" value="ECO:0007669"/>
    <property type="project" value="UniProtKB-KW"/>
</dbReference>
<keyword evidence="4" id="KW-0479">Metal-binding</keyword>
<dbReference type="PRINTS" id="PR00371">
    <property type="entry name" value="FPNCR"/>
</dbReference>
<dbReference type="Gene3D" id="3.10.20.30">
    <property type="match status" value="1"/>
</dbReference>
<evidence type="ECO:0000256" key="1">
    <source>
        <dbReference type="ARBA" id="ARBA00001974"/>
    </source>
</evidence>
<dbReference type="InterPro" id="IPR036010">
    <property type="entry name" value="2Fe-2S_ferredoxin-like_sf"/>
</dbReference>
<dbReference type="Gene3D" id="2.40.30.10">
    <property type="entry name" value="Translation factors"/>
    <property type="match status" value="1"/>
</dbReference>
<dbReference type="PROSITE" id="PS51085">
    <property type="entry name" value="2FE2S_FER_2"/>
    <property type="match status" value="1"/>
</dbReference>
<evidence type="ECO:0000259" key="10">
    <source>
        <dbReference type="PROSITE" id="PS51384"/>
    </source>
</evidence>
<evidence type="ECO:0000313" key="12">
    <source>
        <dbReference type="Proteomes" id="UP000013569"/>
    </source>
</evidence>
<dbReference type="InterPro" id="IPR012675">
    <property type="entry name" value="Beta-grasp_dom_sf"/>
</dbReference>
<evidence type="ECO:0000256" key="6">
    <source>
        <dbReference type="ARBA" id="ARBA00023002"/>
    </source>
</evidence>
<dbReference type="InterPro" id="IPR008333">
    <property type="entry name" value="Cbr1-like_FAD-bd_dom"/>
</dbReference>
<evidence type="ECO:0000256" key="5">
    <source>
        <dbReference type="ARBA" id="ARBA00022827"/>
    </source>
</evidence>
<name>R7Y7U7_9ACTN</name>
<dbReference type="SUPFAM" id="SSF54292">
    <property type="entry name" value="2Fe-2S ferredoxin-like"/>
    <property type="match status" value="1"/>
</dbReference>
<dbReference type="CDD" id="cd06215">
    <property type="entry name" value="FNR_iron_sulfur_binding_1"/>
    <property type="match status" value="1"/>
</dbReference>
<dbReference type="OrthoDB" id="9796486at2"/>
<dbReference type="InterPro" id="IPR017927">
    <property type="entry name" value="FAD-bd_FR_type"/>
</dbReference>
<accession>R7Y7U7</accession>
<evidence type="ECO:0000313" key="11">
    <source>
        <dbReference type="EMBL" id="EON31749.1"/>
    </source>
</evidence>
<comment type="caution">
    <text evidence="11">The sequence shown here is derived from an EMBL/GenBank/DDBJ whole genome shotgun (WGS) entry which is preliminary data.</text>
</comment>
<dbReference type="PANTHER" id="PTHR47354:SF6">
    <property type="entry name" value="NADH OXIDOREDUCTASE HCR"/>
    <property type="match status" value="1"/>
</dbReference>
<evidence type="ECO:0000256" key="4">
    <source>
        <dbReference type="ARBA" id="ARBA00022723"/>
    </source>
</evidence>
<dbReference type="Gene3D" id="3.40.50.80">
    <property type="entry name" value="Nucleotide-binding domain of ferredoxin-NADP reductase (FNR) module"/>
    <property type="match status" value="1"/>
</dbReference>
<evidence type="ECO:0000256" key="2">
    <source>
        <dbReference type="ARBA" id="ARBA00022630"/>
    </source>
</evidence>
<dbReference type="EMBL" id="AQPW01000020">
    <property type="protein sequence ID" value="EON31749.1"/>
    <property type="molecule type" value="Genomic_DNA"/>
</dbReference>
<dbReference type="InterPro" id="IPR001433">
    <property type="entry name" value="OxRdtase_FAD/NAD-bd"/>
</dbReference>
<dbReference type="InterPro" id="IPR050415">
    <property type="entry name" value="MRET"/>
</dbReference>
<dbReference type="Proteomes" id="UP000013569">
    <property type="component" value="Unassembled WGS sequence"/>
</dbReference>
<proteinExistence type="predicted"/>
<evidence type="ECO:0000256" key="8">
    <source>
        <dbReference type="ARBA" id="ARBA00023014"/>
    </source>
</evidence>
<dbReference type="InterPro" id="IPR039261">
    <property type="entry name" value="FNR_nucleotide-bd"/>
</dbReference>
<keyword evidence="2" id="KW-0285">Flavoprotein</keyword>
<keyword evidence="8" id="KW-0411">Iron-sulfur</keyword>
<dbReference type="AlphaFoldDB" id="R7Y7U7"/>
<dbReference type="PATRIC" id="fig|1316928.3.peg.3183"/>
<dbReference type="SUPFAM" id="SSF52343">
    <property type="entry name" value="Ferredoxin reductase-like, C-terminal NADP-linked domain"/>
    <property type="match status" value="1"/>
</dbReference>
<dbReference type="GO" id="GO:0046872">
    <property type="term" value="F:metal ion binding"/>
    <property type="evidence" value="ECO:0007669"/>
    <property type="project" value="UniProtKB-KW"/>
</dbReference>